<dbReference type="Pfam" id="PF04246">
    <property type="entry name" value="RseC_MucC"/>
    <property type="match status" value="1"/>
</dbReference>
<keyword evidence="1" id="KW-0812">Transmembrane</keyword>
<name>A0ABU9DBX2_9PROT</name>
<gene>
    <name evidence="2" type="ORF">WOB96_14165</name>
</gene>
<dbReference type="InterPro" id="IPR026268">
    <property type="entry name" value="RseC"/>
</dbReference>
<evidence type="ECO:0000256" key="1">
    <source>
        <dbReference type="SAM" id="Phobius"/>
    </source>
</evidence>
<dbReference type="PIRSF" id="PIRSF004923">
    <property type="entry name" value="RseC"/>
    <property type="match status" value="1"/>
</dbReference>
<feature type="transmembrane region" description="Helical" evidence="1">
    <location>
        <begin position="82"/>
        <end position="101"/>
    </location>
</feature>
<keyword evidence="1" id="KW-0472">Membrane</keyword>
<evidence type="ECO:0000313" key="2">
    <source>
        <dbReference type="EMBL" id="MEK8090899.1"/>
    </source>
</evidence>
<dbReference type="EMBL" id="JBBPCO010000019">
    <property type="protein sequence ID" value="MEK8090899.1"/>
    <property type="molecule type" value="Genomic_DNA"/>
</dbReference>
<accession>A0ABU9DBX2</accession>
<dbReference type="PANTHER" id="PTHR35867">
    <property type="entry name" value="PROTEIN RSEC"/>
    <property type="match status" value="1"/>
</dbReference>
<dbReference type="PANTHER" id="PTHR35867:SF1">
    <property type="entry name" value="PROTEIN RSEC"/>
    <property type="match status" value="1"/>
</dbReference>
<keyword evidence="3" id="KW-1185">Reference proteome</keyword>
<keyword evidence="1" id="KW-1133">Transmembrane helix</keyword>
<sequence>MTLHILEEADVLRVDGEIAWIDPERRSTCSGCSAKNGCGTGTLAGVLGKRRVEMRAINHIGAKPGDRVVVGVAGAALLRGSVAVYVVPLLLFFALALFGQHMAAKLQASSPELWTILSAFFGLSLGFLWVRLFSKRIRVDARYQPVLLRIIGEKGFVPIHPLQ</sequence>
<evidence type="ECO:0000313" key="3">
    <source>
        <dbReference type="Proteomes" id="UP001446205"/>
    </source>
</evidence>
<proteinExistence type="predicted"/>
<dbReference type="InterPro" id="IPR007359">
    <property type="entry name" value="SigmaE_reg_RseC_MucC"/>
</dbReference>
<organism evidence="2 3">
    <name type="scientific">Thermithiobacillus plumbiphilus</name>
    <dbReference type="NCBI Taxonomy" id="1729899"/>
    <lineage>
        <taxon>Bacteria</taxon>
        <taxon>Pseudomonadati</taxon>
        <taxon>Pseudomonadota</taxon>
        <taxon>Acidithiobacillia</taxon>
        <taxon>Acidithiobacillales</taxon>
        <taxon>Thermithiobacillaceae</taxon>
        <taxon>Thermithiobacillus</taxon>
    </lineage>
</organism>
<dbReference type="Proteomes" id="UP001446205">
    <property type="component" value="Unassembled WGS sequence"/>
</dbReference>
<comment type="caution">
    <text evidence="2">The sequence shown here is derived from an EMBL/GenBank/DDBJ whole genome shotgun (WGS) entry which is preliminary data.</text>
</comment>
<dbReference type="RefSeq" id="WP_341371955.1">
    <property type="nucleotide sequence ID" value="NZ_JBBPCO010000019.1"/>
</dbReference>
<reference evidence="2 3" key="1">
    <citation type="submission" date="2024-04" db="EMBL/GenBank/DDBJ databases">
        <authorList>
            <person name="Abashina T."/>
            <person name="Shaikin A."/>
        </authorList>
    </citation>
    <scope>NUCLEOTIDE SEQUENCE [LARGE SCALE GENOMIC DNA]</scope>
    <source>
        <strain evidence="2 3">AAFK</strain>
    </source>
</reference>
<feature type="transmembrane region" description="Helical" evidence="1">
    <location>
        <begin position="113"/>
        <end position="133"/>
    </location>
</feature>
<protein>
    <submittedName>
        <fullName evidence="2">SoxR reducing system RseC family protein</fullName>
    </submittedName>
</protein>